<name>N0GW19_DANRE</name>
<evidence type="ECO:0000313" key="10">
    <source>
        <dbReference type="Proteomes" id="UP000000437"/>
    </source>
</evidence>
<dbReference type="Gene3D" id="2.40.50.40">
    <property type="match status" value="1"/>
</dbReference>
<reference evidence="11" key="1">
    <citation type="journal article" date="2010" name="PLoS ONE">
        <title>CXCL8 chemokines in teleost fish: two lineages with distinct expression profiles during early phases of inflammation.</title>
        <authorList>
            <person name="van der Aa L.M."/>
            <person name="Chadzinska M."/>
            <person name="Tijhaar E."/>
            <person name="Boudinot P."/>
            <person name="Verburg-van Kemenade B.M."/>
        </authorList>
    </citation>
    <scope>NUCLEOTIDE SEQUENCE</scope>
    <source>
        <strain evidence="11">Tuebingen</strain>
    </source>
</reference>
<comment type="subcellular location">
    <subcellularLocation>
        <location evidence="1">Secreted</location>
    </subcellularLocation>
</comment>
<dbReference type="AlphaFoldDB" id="N0GW19"/>
<dbReference type="GO" id="GO:0042056">
    <property type="term" value="F:chemoattractant activity"/>
    <property type="evidence" value="ECO:0007669"/>
    <property type="project" value="UniProtKB-ARBA"/>
</dbReference>
<evidence type="ECO:0000313" key="9">
    <source>
        <dbReference type="Ensembl" id="ENSDARP00000131403"/>
    </source>
</evidence>
<dbReference type="GO" id="GO:0006955">
    <property type="term" value="P:immune response"/>
    <property type="evidence" value="ECO:0007669"/>
    <property type="project" value="InterPro"/>
</dbReference>
<dbReference type="FunFam" id="2.40.50.40:FF:000004">
    <property type="entry name" value="C-X-C motif chemokine"/>
    <property type="match status" value="1"/>
</dbReference>
<reference evidence="11" key="12">
    <citation type="journal article" date="2023" name="Zebrafish">
        <title>Tetrahydroxystilbene Glucoside Attenuates Oxidative Stress-Induced Aging by Regulating Oxidation Resistance and Inflammation in Larval Zebrafish.</title>
        <authorList>
            <person name="Xia H."/>
            <person name="Cheng X."/>
            <person name="Cao M."/>
            <person name="Sun X."/>
            <person name="He F."/>
            <person name="Yao X."/>
            <person name="Liu H."/>
        </authorList>
    </citation>
    <scope>NUCLEOTIDE SEQUENCE</scope>
    <source>
        <strain evidence="11">Tuebingen</strain>
    </source>
</reference>
<dbReference type="AGR" id="ZFIN:ZDB-GENE-101026-3"/>
<reference evidence="9 10" key="6">
    <citation type="journal article" date="2013" name="Nature">
        <title>The zebrafish reference genome sequence and its relationship to the human genome.</title>
        <authorList>
            <consortium name="Genome Reference Consortium Zebrafish"/>
            <person name="Howe K."/>
            <person name="Clark M.D."/>
            <person name="Torroja C.F."/>
            <person name="Torrance J."/>
            <person name="Berthelot C."/>
            <person name="Muffato M."/>
            <person name="Collins J.E."/>
            <person name="Humphray S."/>
            <person name="McLaren K."/>
            <person name="Matthews L."/>
            <person name="McLaren S."/>
            <person name="Sealy I."/>
            <person name="Caccamo M."/>
            <person name="Churcher C."/>
            <person name="Scott C."/>
            <person name="Barrett J.C."/>
            <person name="Koch R."/>
            <person name="Rauch G.J."/>
            <person name="White S."/>
            <person name="Chow W."/>
            <person name="Kilian B."/>
            <person name="Quintais L.T."/>
            <person name="Guerra-Assuncao J.A."/>
            <person name="Zhou Y."/>
            <person name="Gu Y."/>
            <person name="Yen J."/>
            <person name="Vogel J.H."/>
            <person name="Eyre T."/>
            <person name="Redmond S."/>
            <person name="Banerjee R."/>
            <person name="Chi J."/>
            <person name="Fu B."/>
            <person name="Langley E."/>
            <person name="Maguire S.F."/>
            <person name="Laird G.K."/>
            <person name="Lloyd D."/>
            <person name="Kenyon E."/>
            <person name="Donaldson S."/>
            <person name="Sehra H."/>
            <person name="Almeida-King J."/>
            <person name="Loveland J."/>
            <person name="Trevanion S."/>
            <person name="Jones M."/>
            <person name="Quail M."/>
            <person name="Willey D."/>
            <person name="Hunt A."/>
            <person name="Burton J."/>
            <person name="Sims S."/>
            <person name="McLay K."/>
            <person name="Plumb B."/>
            <person name="Davis J."/>
            <person name="Clee C."/>
            <person name="Oliver K."/>
            <person name="Clark R."/>
            <person name="Riddle C."/>
            <person name="Elliot D."/>
            <person name="Eliott D."/>
            <person name="Threadgold G."/>
            <person name="Harden G."/>
            <person name="Ware D."/>
            <person name="Begum S."/>
            <person name="Mortimore B."/>
            <person name="Mortimer B."/>
            <person name="Kerry G."/>
            <person name="Heath P."/>
            <person name="Phillimore B."/>
            <person name="Tracey A."/>
            <person name="Corby N."/>
            <person name="Dunn M."/>
            <person name="Johnson C."/>
            <person name="Wood J."/>
            <person name="Clark S."/>
            <person name="Pelan S."/>
            <person name="Griffiths G."/>
            <person name="Smith M."/>
            <person name="Glithero R."/>
            <person name="Howden P."/>
            <person name="Barker N."/>
            <person name="Lloyd C."/>
            <person name="Stevens C."/>
            <person name="Harley J."/>
            <person name="Holt K."/>
            <person name="Panagiotidis G."/>
            <person name="Lovell J."/>
            <person name="Beasley H."/>
            <person name="Henderson C."/>
            <person name="Gordon D."/>
            <person name="Auger K."/>
            <person name="Wright D."/>
            <person name="Collins J."/>
            <person name="Raisen C."/>
            <person name="Dyer L."/>
            <person name="Leung K."/>
            <person name="Robertson L."/>
            <person name="Ambridge K."/>
            <person name="Leongamornlert D."/>
            <person name="McGuire S."/>
            <person name="Gilderthorp R."/>
            <person name="Griffiths C."/>
            <person name="Manthravadi D."/>
            <person name="Nichol S."/>
            <person name="Barker G."/>
            <person name="Whitehead S."/>
            <person name="Kay M."/>
            <person name="Brown J."/>
            <person name="Murnane C."/>
            <person name="Gray E."/>
            <person name="Humphries M."/>
            <person name="Sycamore N."/>
            <person name="Barker D."/>
            <person name="Saunders D."/>
            <person name="Wallis J."/>
            <person name="Babbage A."/>
            <person name="Hammond S."/>
            <person name="Mashreghi-Mohammadi M."/>
            <person name="Barr L."/>
            <person name="Martin S."/>
            <person name="Wray P."/>
            <person name="Ellington A."/>
            <person name="Matthews N."/>
            <person name="Ellwood M."/>
            <person name="Woodmansey R."/>
            <person name="Clark G."/>
            <person name="Cooper J."/>
            <person name="Cooper J."/>
            <person name="Tromans A."/>
            <person name="Grafham D."/>
            <person name="Skuce C."/>
            <person name="Pandian R."/>
            <person name="Andrews R."/>
            <person name="Harrison E."/>
            <person name="Kimberley A."/>
            <person name="Garnett J."/>
            <person name="Fosker N."/>
            <person name="Hall R."/>
            <person name="Garner P."/>
            <person name="Kelly D."/>
            <person name="Bird C."/>
            <person name="Palmer S."/>
            <person name="Gehring I."/>
            <person name="Berger A."/>
            <person name="Dooley C.M."/>
            <person name="Ersan-Urun Z."/>
            <person name="Eser C."/>
            <person name="Geiger H."/>
            <person name="Geisler M."/>
            <person name="Karotki L."/>
            <person name="Kirn A."/>
            <person name="Konantz J."/>
            <person name="Konantz M."/>
            <person name="Oberlander M."/>
            <person name="Rudolph-Geiger S."/>
            <person name="Teucke M."/>
            <person name="Lanz C."/>
            <person name="Raddatz G."/>
            <person name="Osoegawa K."/>
            <person name="Zhu B."/>
            <person name="Rapp A."/>
            <person name="Widaa S."/>
            <person name="Langford C."/>
            <person name="Yang F."/>
            <person name="Schuster S.C."/>
            <person name="Carter N.P."/>
            <person name="Harrow J."/>
            <person name="Ning Z."/>
            <person name="Herrero J."/>
            <person name="Searle S.M."/>
            <person name="Enright A."/>
            <person name="Geisler R."/>
            <person name="Plasterk R.H."/>
            <person name="Lee C."/>
            <person name="Westerfield M."/>
            <person name="de Jong P.J."/>
            <person name="Zon L.I."/>
            <person name="Postlethwait J.H."/>
            <person name="Nusslein-Volhard C."/>
            <person name="Hubbard T.J."/>
            <person name="Roest Crollius H."/>
            <person name="Rogers J."/>
            <person name="Stemple D.L."/>
        </authorList>
    </citation>
    <scope>NUCLEOTIDE SEQUENCE [LARGE SCALE GENOMIC DNA]</scope>
    <source>
        <strain evidence="9">Tuebingen</strain>
    </source>
</reference>
<comment type="function">
    <text evidence="5">Ligand for cxcr3.2. Chemotactic for macrophages.</text>
</comment>
<dbReference type="GO" id="GO:0009617">
    <property type="term" value="P:response to bacterium"/>
    <property type="evidence" value="ECO:0000315"/>
    <property type="project" value="ZFIN"/>
</dbReference>
<dbReference type="GO" id="GO:0008009">
    <property type="term" value="F:chemokine activity"/>
    <property type="evidence" value="ECO:0000318"/>
    <property type="project" value="GO_Central"/>
</dbReference>
<reference evidence="11" key="2">
    <citation type="journal article" date="2012" name="Dev. Comp. Immunol.">
        <title>Diversification of IFNgamma-inducible CXCb chemokines in cyprinid fish.</title>
        <authorList>
            <person name="van der Aa L.M."/>
            <person name="Chadzinska M."/>
            <person name="Derks W."/>
            <person name="Scheer M."/>
            <person name="Levraud J.P."/>
            <person name="Boudinot P."/>
            <person name="Lidy Verburg-van Kemenade B.M."/>
        </authorList>
    </citation>
    <scope>NUCLEOTIDE SEQUENCE</scope>
    <source>
        <strain evidence="11">Tuebingen</strain>
    </source>
</reference>
<evidence type="ECO:0000256" key="6">
    <source>
        <dbReference type="SAM" id="SignalP"/>
    </source>
</evidence>
<reference evidence="11" key="11">
    <citation type="journal article" date="2022" name="IScience">
        <title>Ercc2/Xpd deficiency results in failure of digestive organ growth in zebrafish with elevated nucleolar stress.</title>
        <authorList>
            <person name="Ma J."/>
            <person name="Shao X."/>
            <person name="Geng F."/>
            <person name="Liang S."/>
            <person name="Yu C."/>
            <person name="Zhang R."/>
        </authorList>
    </citation>
    <scope>NUCLEOTIDE SEQUENCE</scope>
    <source>
        <strain evidence="11">Tuebingen</strain>
    </source>
</reference>
<dbReference type="OrthoDB" id="9937393at2759"/>
<dbReference type="Reactome" id="R-DRE-6798695">
    <property type="pathway name" value="Neutrophil degranulation"/>
</dbReference>
<evidence type="ECO:0000256" key="5">
    <source>
        <dbReference type="ARBA" id="ARBA00054901"/>
    </source>
</evidence>
<dbReference type="InterPro" id="IPR039809">
    <property type="entry name" value="Chemokine_b/g/d"/>
</dbReference>
<dbReference type="ZFIN" id="ZDB-GENE-101026-3">
    <property type="gene designation" value="cxcl8b.1"/>
</dbReference>
<accession>A0A8M1P3D2</accession>
<dbReference type="PANTHER" id="PTHR12015:SF210">
    <property type="entry name" value="C-X-C MOTIF CHEMOKINE 9"/>
    <property type="match status" value="1"/>
</dbReference>
<dbReference type="SMART" id="SM00199">
    <property type="entry name" value="SCY"/>
    <property type="match status" value="1"/>
</dbReference>
<reference evidence="11" key="3">
    <citation type="journal article" date="2012" name="Proc. Natl. Acad. Sci. U.S.A.">
        <title>Regulation of immunity and disease resistance by commensal microbes and chromatin modifications during zebrafish development.</title>
        <authorList>
            <person name="Galindo-Villegas J."/>
            <person name="Garcia-Moreno D."/>
            <person name="de Oliveira S."/>
            <person name="Meseguer J."/>
            <person name="Mulero V."/>
        </authorList>
    </citation>
    <scope>NUCLEOTIDE SEQUENCE</scope>
    <source>
        <strain evidence="11">Tuebingen</strain>
    </source>
</reference>
<dbReference type="InterPro" id="IPR001811">
    <property type="entry name" value="Chemokine_IL8-like_dom"/>
</dbReference>
<dbReference type="PANTHER" id="PTHR12015">
    <property type="entry name" value="SMALL INDUCIBLE CYTOKINE A"/>
    <property type="match status" value="1"/>
</dbReference>
<dbReference type="Reactome" id="R-DRE-380108">
    <property type="pathway name" value="Chemokine receptors bind chemokines"/>
</dbReference>
<dbReference type="GO" id="GO:0071222">
    <property type="term" value="P:cellular response to lipopolysaccharide"/>
    <property type="evidence" value="ECO:0000318"/>
    <property type="project" value="GO_Central"/>
</dbReference>
<dbReference type="Proteomes" id="UP000000437">
    <property type="component" value="Chromosome 7"/>
</dbReference>
<dbReference type="Pfam" id="PF00048">
    <property type="entry name" value="IL8"/>
    <property type="match status" value="1"/>
</dbReference>
<accession>N0GW19</accession>
<reference evidence="11" key="8">
    <citation type="journal article" date="2022" name="Biomed. Pharmacother.">
        <title>Muscarinic acetylcholine receptors regulate inflammatory responses through arginases 1/2 in zebrafish.</title>
        <authorList>
            <person name="Chen A.Q."/>
            <person name="He S.M."/>
            <person name="Lv S.J."/>
            <person name="Qiu C.Z."/>
            <person name="Zhou R."/>
            <person name="Zhang L."/>
            <person name="Zhang S.R."/>
            <person name="Zhang Z."/>
            <person name="Ren D.L."/>
        </authorList>
    </citation>
    <scope>NUCLEOTIDE SEQUENCE</scope>
    <source>
        <strain evidence="11">Tuebingen</strain>
    </source>
</reference>
<evidence type="ECO:0000256" key="2">
    <source>
        <dbReference type="ARBA" id="ARBA00010665"/>
    </source>
</evidence>
<keyword evidence="4" id="KW-0964">Secreted</keyword>
<evidence type="ECO:0000313" key="11">
    <source>
        <dbReference type="RefSeq" id="NP_001314914.1"/>
    </source>
</evidence>
<keyword evidence="3" id="KW-0202">Cytokine</keyword>
<keyword evidence="10" id="KW-1185">Reference proteome</keyword>
<gene>
    <name evidence="9 11 12" type="primary">cxcl8b.1</name>
    <name evidence="8 11" type="synonym">il8l1</name>
</gene>
<dbReference type="Reactome" id="R-DRE-114608">
    <property type="pathway name" value="Platelet degranulation"/>
</dbReference>
<dbReference type="HOGENOM" id="CLU_143902_3_0_1"/>
<dbReference type="GO" id="GO:0005615">
    <property type="term" value="C:extracellular space"/>
    <property type="evidence" value="ECO:0000318"/>
    <property type="project" value="GO_Central"/>
</dbReference>
<dbReference type="EMBL" id="HF674400">
    <property type="protein sequence ID" value="CCQ71734.1"/>
    <property type="molecule type" value="Genomic_DNA"/>
</dbReference>
<dbReference type="SMR" id="N0GW19"/>
<reference evidence="11" key="13">
    <citation type="submission" date="2025-04" db="UniProtKB">
        <authorList>
            <consortium name="RefSeq"/>
        </authorList>
    </citation>
    <scope>IDENTIFICATION</scope>
    <source>
        <strain evidence="11">Tuebingen</strain>
    </source>
</reference>
<reference evidence="11" key="4">
    <citation type="journal article" date="2013" name="Genes Cells">
        <title>Systematic classification of vertebrate chemokines based on conserved synteny and evolutionary history.</title>
        <authorList>
            <person name="Nomiyama H."/>
            <person name="Osada N."/>
            <person name="Yoshie O."/>
        </authorList>
    </citation>
    <scope>NUCLEOTIDE SEQUENCE</scope>
    <source>
        <strain evidence="11">Tuebingen</strain>
    </source>
</reference>
<feature type="signal peptide" evidence="6">
    <location>
        <begin position="1"/>
        <end position="26"/>
    </location>
</feature>
<feature type="chain" id="PRO_5035035420" evidence="6 11">
    <location>
        <begin position="27"/>
        <end position="118"/>
    </location>
</feature>
<proteinExistence type="inferred from homology"/>
<evidence type="ECO:0000256" key="4">
    <source>
        <dbReference type="ARBA" id="ARBA00022525"/>
    </source>
</evidence>
<reference evidence="9" key="7">
    <citation type="submission" date="2015-06" db="UniProtKB">
        <authorList>
            <consortium name="Ensembl"/>
        </authorList>
    </citation>
    <scope>IDENTIFICATION</scope>
    <source>
        <strain evidence="9">Tuebingen</strain>
    </source>
</reference>
<dbReference type="GO" id="GO:0070098">
    <property type="term" value="P:chemokine-mediated signaling pathway"/>
    <property type="evidence" value="ECO:0000318"/>
    <property type="project" value="GO_Central"/>
</dbReference>
<dbReference type="CTD" id="100536594"/>
<dbReference type="GeneTree" id="ENSGT01030000235013"/>
<sequence>MMKLSVSAFMLLICTTALLCANEGEALPPPQRCQCIKTHSKPPIPKRQVLGLKVTPAGSHCRNEEIIATLKKGQICLNPTETWVISLKEKFAASATKLAATAAPAQTTTTFSTIMTTN</sequence>
<evidence type="ECO:0000256" key="3">
    <source>
        <dbReference type="ARBA" id="ARBA00022514"/>
    </source>
</evidence>
<dbReference type="KEGG" id="dre:100536594"/>
<comment type="similarity">
    <text evidence="2">Belongs to the intercrine alpha (chemokine CxC) family.</text>
</comment>
<dbReference type="STRING" id="7955.ENSDARP00000131403"/>
<evidence type="ECO:0000313" key="8">
    <source>
        <dbReference type="EMBL" id="CCQ71734.1"/>
    </source>
</evidence>
<evidence type="ECO:0000256" key="1">
    <source>
        <dbReference type="ARBA" id="ARBA00004613"/>
    </source>
</evidence>
<dbReference type="Reactome" id="R-DRE-418594">
    <property type="pathway name" value="G alpha (i) signalling events"/>
</dbReference>
<dbReference type="EMBL" id="CABZ01030283">
    <property type="status" value="NOT_ANNOTATED_CDS"/>
    <property type="molecule type" value="Genomic_DNA"/>
</dbReference>
<reference evidence="11" key="9">
    <citation type="journal article" date="2022" name="Front. Pharmacol.">
        <title>Tibetan medicine salidroside improves host anti-mycobacterial response by boosting inflammatory cytokine production in zebrafish.</title>
        <authorList>
            <person name="He S."/>
            <person name="Fan H."/>
            <person name="Sun B."/>
            <person name="Yang M."/>
            <person name="Liu H."/>
            <person name="Yang J."/>
            <person name="Liu J."/>
            <person name="Luo S."/>
            <person name="Chen Z."/>
            <person name="Zhou J."/>
            <person name="Xia L."/>
            <person name="Zhang S."/>
            <person name="Yan B."/>
        </authorList>
    </citation>
    <scope>NUCLEOTIDE SEQUENCE</scope>
    <source>
        <strain evidence="11">Tuebingen</strain>
    </source>
</reference>
<dbReference type="GO" id="GO:0030593">
    <property type="term" value="P:neutrophil chemotaxis"/>
    <property type="evidence" value="ECO:0000315"/>
    <property type="project" value="ZFIN"/>
</dbReference>
<dbReference type="CDD" id="cd00273">
    <property type="entry name" value="Chemokine_CXC"/>
    <property type="match status" value="1"/>
</dbReference>
<protein>
    <submittedName>
        <fullName evidence="9">Chemokine (C-X-C motif) ligand 8b, duplicate 1</fullName>
    </submittedName>
    <submittedName>
        <fullName evidence="8">Interleukin-8, like 1</fullName>
    </submittedName>
    <submittedName>
        <fullName evidence="11">Interleukin-8b.1 precursor</fullName>
    </submittedName>
</protein>
<dbReference type="GeneID" id="100536594"/>
<dbReference type="GO" id="GO:0006954">
    <property type="term" value="P:inflammatory response"/>
    <property type="evidence" value="ECO:0000318"/>
    <property type="project" value="GO_Central"/>
</dbReference>
<keyword evidence="6 11" id="KW-0732">Signal</keyword>
<feature type="domain" description="Chemokine interleukin-8-like" evidence="7">
    <location>
        <begin position="30"/>
        <end position="91"/>
    </location>
</feature>
<reference evidence="8 11" key="5">
    <citation type="journal article" date="2013" name="J. Immunol.">
        <title>Cxcl8 (IL-8) mediates neutrophil recruitment and behavior in the zebrafish inflammatory response.</title>
        <authorList>
            <person name="de Oliveira S."/>
            <person name="Reyes-Aldasoro C.C."/>
            <person name="Candel S."/>
            <person name="Renshaw S.A."/>
            <person name="Mulero V."/>
            <person name="Calado A."/>
        </authorList>
    </citation>
    <scope>NUCLEOTIDE SEQUENCE</scope>
    <source>
        <strain evidence="11">Tuebingen</strain>
    </source>
</reference>
<evidence type="ECO:0000313" key="12">
    <source>
        <dbReference type="ZFIN" id="ZDB-GENE-101026-3"/>
    </source>
</evidence>
<dbReference type="OMA" id="TETWVIS"/>
<dbReference type="GO" id="GO:0009611">
    <property type="term" value="P:response to wounding"/>
    <property type="evidence" value="ECO:0000315"/>
    <property type="project" value="ZFIN"/>
</dbReference>
<dbReference type="Ensembl" id="ENSDART00000166280.4">
    <property type="protein sequence ID" value="ENSDARP00000131403.1"/>
    <property type="gene ID" value="ENSDARG00000102299.4"/>
</dbReference>
<dbReference type="InterPro" id="IPR033899">
    <property type="entry name" value="CXC_Chemokine_domain"/>
</dbReference>
<dbReference type="RefSeq" id="NP_001314914.1">
    <property type="nucleotide sequence ID" value="NM_001327985.1"/>
</dbReference>
<dbReference type="PRINTS" id="PR00436">
    <property type="entry name" value="INTERLEUKIN8"/>
</dbReference>
<reference evidence="11" key="10">
    <citation type="journal article" date="2022" name="Int. J. Mol. Sci.">
        <title>Senescence-Independent Anti-Inflammatory Activity of the Senolytic Drugs Dasatinib, Navitoclax, and Venetoclax in Zebrafish Models of Chronic Inflammation.</title>
        <authorList>
            <person name="Hernandez-Silva D."/>
            <person name="Canton-Sandoval J."/>
            <person name="Martinez-Navarro F.J."/>
            <person name="Perez-Sanchez H."/>
            <person name="de Oliveira S."/>
            <person name="Mulero V."/>
            <person name="Alcaraz-Perez F."/>
            <person name="Cayuela M.L."/>
        </authorList>
    </citation>
    <scope>NUCLEOTIDE SEQUENCE</scope>
    <source>
        <strain evidence="11">Tuebingen</strain>
    </source>
</reference>
<dbReference type="GO" id="GO:0045236">
    <property type="term" value="F:CXCR chemokine receptor binding"/>
    <property type="evidence" value="ECO:0000318"/>
    <property type="project" value="GO_Central"/>
</dbReference>
<dbReference type="GO" id="GO:1990266">
    <property type="term" value="P:neutrophil migration"/>
    <property type="evidence" value="ECO:0000315"/>
    <property type="project" value="ZFIN"/>
</dbReference>
<dbReference type="SUPFAM" id="SSF54117">
    <property type="entry name" value="Interleukin 8-like chemokines"/>
    <property type="match status" value="1"/>
</dbReference>
<evidence type="ECO:0000259" key="7">
    <source>
        <dbReference type="SMART" id="SM00199"/>
    </source>
</evidence>
<dbReference type="Bgee" id="ENSDARG00000102299">
    <property type="expression patterns" value="Expressed in intestine and 13 other cell types or tissues"/>
</dbReference>
<dbReference type="GO" id="GO:0002523">
    <property type="term" value="P:leukocyte migration involved in inflammatory response"/>
    <property type="evidence" value="ECO:0000315"/>
    <property type="project" value="ZFIN"/>
</dbReference>
<organism evidence="8">
    <name type="scientific">Danio rerio</name>
    <name type="common">Zebrafish</name>
    <name type="synonym">Brachydanio rerio</name>
    <dbReference type="NCBI Taxonomy" id="7955"/>
    <lineage>
        <taxon>Eukaryota</taxon>
        <taxon>Metazoa</taxon>
        <taxon>Chordata</taxon>
        <taxon>Craniata</taxon>
        <taxon>Vertebrata</taxon>
        <taxon>Euteleostomi</taxon>
        <taxon>Actinopterygii</taxon>
        <taxon>Neopterygii</taxon>
        <taxon>Teleostei</taxon>
        <taxon>Ostariophysi</taxon>
        <taxon>Cypriniformes</taxon>
        <taxon>Danionidae</taxon>
        <taxon>Danioninae</taxon>
        <taxon>Danio</taxon>
    </lineage>
</organism>
<dbReference type="InterPro" id="IPR036048">
    <property type="entry name" value="Interleukin_8-like_sf"/>
</dbReference>